<dbReference type="PROSITE" id="PS01095">
    <property type="entry name" value="GH18_1"/>
    <property type="match status" value="1"/>
</dbReference>
<dbReference type="PANTHER" id="PTHR11177:SF317">
    <property type="entry name" value="CHITINASE 12-RELATED"/>
    <property type="match status" value="1"/>
</dbReference>
<gene>
    <name evidence="15" type="ORF">RAG0_13618</name>
</gene>
<dbReference type="InterPro" id="IPR017853">
    <property type="entry name" value="GH"/>
</dbReference>
<keyword evidence="6 11" id="KW-0378">Hydrolase</keyword>
<dbReference type="InterPro" id="IPR011583">
    <property type="entry name" value="Chitinase_II/V-like_cat"/>
</dbReference>
<evidence type="ECO:0000256" key="5">
    <source>
        <dbReference type="ARBA" id="ARBA00022525"/>
    </source>
</evidence>
<dbReference type="GO" id="GO:0000272">
    <property type="term" value="P:polysaccharide catabolic process"/>
    <property type="evidence" value="ECO:0007669"/>
    <property type="project" value="UniProtKB-KW"/>
</dbReference>
<evidence type="ECO:0000256" key="12">
    <source>
        <dbReference type="SAM" id="MobiDB-lite"/>
    </source>
</evidence>
<comment type="similarity">
    <text evidence="3">Belongs to the glycosyl hydrolase 18 family. Chitinase class V subfamily.</text>
</comment>
<dbReference type="InterPro" id="IPR001223">
    <property type="entry name" value="Glyco_hydro18_cat"/>
</dbReference>
<evidence type="ECO:0000313" key="16">
    <source>
        <dbReference type="Proteomes" id="UP000178912"/>
    </source>
</evidence>
<comment type="subcellular location">
    <subcellularLocation>
        <location evidence="2">Secreted</location>
    </subcellularLocation>
</comment>
<dbReference type="AlphaFoldDB" id="A0A1E1LE05"/>
<dbReference type="SUPFAM" id="SSF54556">
    <property type="entry name" value="Chitinase insertion domain"/>
    <property type="match status" value="1"/>
</dbReference>
<name>A0A1E1LE05_9HELO</name>
<evidence type="ECO:0000256" key="11">
    <source>
        <dbReference type="RuleBase" id="RU000489"/>
    </source>
</evidence>
<reference evidence="16" key="1">
    <citation type="submission" date="2016-03" db="EMBL/GenBank/DDBJ databases">
        <authorList>
            <person name="Guldener U."/>
        </authorList>
    </citation>
    <scope>NUCLEOTIDE SEQUENCE [LARGE SCALE GENOMIC DNA]</scope>
    <source>
        <strain evidence="16">04CH-RAC-A.6.1</strain>
    </source>
</reference>
<keyword evidence="5" id="KW-0964">Secreted</keyword>
<evidence type="ECO:0000256" key="13">
    <source>
        <dbReference type="SAM" id="SignalP"/>
    </source>
</evidence>
<evidence type="ECO:0000313" key="15">
    <source>
        <dbReference type="EMBL" id="CZT08624.1"/>
    </source>
</evidence>
<protein>
    <recommendedName>
        <fullName evidence="4">chitinase</fullName>
        <ecNumber evidence="4">3.2.1.14</ecNumber>
    </recommendedName>
</protein>
<dbReference type="InterPro" id="IPR029070">
    <property type="entry name" value="Chitinase_insertion_sf"/>
</dbReference>
<keyword evidence="9 11" id="KW-0326">Glycosidase</keyword>
<evidence type="ECO:0000256" key="1">
    <source>
        <dbReference type="ARBA" id="ARBA00000822"/>
    </source>
</evidence>
<dbReference type="Gene3D" id="3.10.50.10">
    <property type="match status" value="1"/>
</dbReference>
<evidence type="ECO:0000256" key="10">
    <source>
        <dbReference type="ARBA" id="ARBA00023326"/>
    </source>
</evidence>
<organism evidence="15 16">
    <name type="scientific">Rhynchosporium agropyri</name>
    <dbReference type="NCBI Taxonomy" id="914238"/>
    <lineage>
        <taxon>Eukaryota</taxon>
        <taxon>Fungi</taxon>
        <taxon>Dikarya</taxon>
        <taxon>Ascomycota</taxon>
        <taxon>Pezizomycotina</taxon>
        <taxon>Leotiomycetes</taxon>
        <taxon>Helotiales</taxon>
        <taxon>Ploettnerulaceae</taxon>
        <taxon>Rhynchosporium</taxon>
    </lineage>
</organism>
<dbReference type="OrthoDB" id="76388at2759"/>
<dbReference type="GO" id="GO:0008843">
    <property type="term" value="F:endochitinase activity"/>
    <property type="evidence" value="ECO:0007669"/>
    <property type="project" value="UniProtKB-EC"/>
</dbReference>
<keyword evidence="16" id="KW-1185">Reference proteome</keyword>
<comment type="catalytic activity">
    <reaction evidence="1">
        <text>Random endo-hydrolysis of N-acetyl-beta-D-glucosaminide (1-&gt;4)-beta-linkages in chitin and chitodextrins.</text>
        <dbReference type="EC" id="3.2.1.14"/>
    </reaction>
</comment>
<dbReference type="CDD" id="cd06548">
    <property type="entry name" value="GH18_chitinase"/>
    <property type="match status" value="1"/>
</dbReference>
<evidence type="ECO:0000256" key="9">
    <source>
        <dbReference type="ARBA" id="ARBA00023295"/>
    </source>
</evidence>
<dbReference type="InterPro" id="IPR001579">
    <property type="entry name" value="Glyco_hydro_18_chit_AS"/>
</dbReference>
<proteinExistence type="inferred from homology"/>
<keyword evidence="7" id="KW-0146">Chitin degradation</keyword>
<feature type="domain" description="GH18" evidence="14">
    <location>
        <begin position="36"/>
        <end position="399"/>
    </location>
</feature>
<dbReference type="FunFam" id="3.10.50.10:FF:000005">
    <property type="entry name" value="Endochitinase B1"/>
    <property type="match status" value="1"/>
</dbReference>
<dbReference type="PANTHER" id="PTHR11177">
    <property type="entry name" value="CHITINASE"/>
    <property type="match status" value="1"/>
</dbReference>
<dbReference type="FunFam" id="3.20.20.80:FF:000075">
    <property type="entry name" value="Sporulation-specific chitinase"/>
    <property type="match status" value="1"/>
</dbReference>
<dbReference type="GO" id="GO:0008061">
    <property type="term" value="F:chitin binding"/>
    <property type="evidence" value="ECO:0007669"/>
    <property type="project" value="InterPro"/>
</dbReference>
<sequence>MWNTLKLPAVAVLCFVPWCNGIREAKRQENSSCSKYRTAAYYANWDIYQKRFFPKDLPVDQLTHVLYAFANINPITGQVFLYDPEADTSNACGGQTVVQTGTQLRGCLGQLYSIKKSGSLKVLLSIGGATYSQNFAGPASSEQGRSTFASSAVDLIKNLGLDGLDINWEYPVDEAEAANLVLLLKETRKQLDKYGNSLRTKYHFELTFAAPAGASKYRILDLAAMDKYLDFWNLMAYDYAGAWLVSKITGHQANLFSAGDASTPFDTRSSVDYYTSHGVASNKIVLGMPIYGRSFTKTTGLGQSFGAVGNGTWEKGVYDYKSLPMDGSSEIYDEKLGASYSWDPTKQELISYDTVEAGRQKARWIKSINLGGAMWWESSADKKGVNGLIENVVLELADCIRHATNNLDFPDSLYDNVRNPSVSQSPLVNASIGLEHPLSTKLQTHSDIVCTTQVPYDLGTGTALASLPLSWLPLLSTLPLTRSSSTPSTHSTSSGSSPSTSSTSSTSRSGIRESSSCSSEGSLPWKSLVTQTLGRSIIYTTITTDVPVATTTVVTVVLATRR</sequence>
<accession>A0A1E1LE05</accession>
<evidence type="ECO:0000256" key="3">
    <source>
        <dbReference type="ARBA" id="ARBA00008682"/>
    </source>
</evidence>
<keyword evidence="13" id="KW-0732">Signal</keyword>
<feature type="region of interest" description="Disordered" evidence="12">
    <location>
        <begin position="482"/>
        <end position="523"/>
    </location>
</feature>
<evidence type="ECO:0000259" key="14">
    <source>
        <dbReference type="PROSITE" id="PS51910"/>
    </source>
</evidence>
<dbReference type="GO" id="GO:0006032">
    <property type="term" value="P:chitin catabolic process"/>
    <property type="evidence" value="ECO:0007669"/>
    <property type="project" value="UniProtKB-KW"/>
</dbReference>
<keyword evidence="8" id="KW-0119">Carbohydrate metabolism</keyword>
<evidence type="ECO:0000256" key="8">
    <source>
        <dbReference type="ARBA" id="ARBA00023277"/>
    </source>
</evidence>
<dbReference type="SMART" id="SM00636">
    <property type="entry name" value="Glyco_18"/>
    <property type="match status" value="1"/>
</dbReference>
<feature type="signal peptide" evidence="13">
    <location>
        <begin position="1"/>
        <end position="21"/>
    </location>
</feature>
<keyword evidence="10" id="KW-0624">Polysaccharide degradation</keyword>
<dbReference type="Proteomes" id="UP000178912">
    <property type="component" value="Unassembled WGS sequence"/>
</dbReference>
<dbReference type="SUPFAM" id="SSF51445">
    <property type="entry name" value="(Trans)glycosidases"/>
    <property type="match status" value="1"/>
</dbReference>
<evidence type="ECO:0000256" key="7">
    <source>
        <dbReference type="ARBA" id="ARBA00023024"/>
    </source>
</evidence>
<dbReference type="EMBL" id="FJUX01000105">
    <property type="protein sequence ID" value="CZT08624.1"/>
    <property type="molecule type" value="Genomic_DNA"/>
</dbReference>
<evidence type="ECO:0000256" key="6">
    <source>
        <dbReference type="ARBA" id="ARBA00022801"/>
    </source>
</evidence>
<dbReference type="Gene3D" id="3.20.20.80">
    <property type="entry name" value="Glycosidases"/>
    <property type="match status" value="1"/>
</dbReference>
<dbReference type="EC" id="3.2.1.14" evidence="4"/>
<dbReference type="PROSITE" id="PS51910">
    <property type="entry name" value="GH18_2"/>
    <property type="match status" value="1"/>
</dbReference>
<evidence type="ECO:0000256" key="4">
    <source>
        <dbReference type="ARBA" id="ARBA00012729"/>
    </source>
</evidence>
<evidence type="ECO:0000256" key="2">
    <source>
        <dbReference type="ARBA" id="ARBA00004613"/>
    </source>
</evidence>
<dbReference type="GO" id="GO:0005576">
    <property type="term" value="C:extracellular region"/>
    <property type="evidence" value="ECO:0007669"/>
    <property type="project" value="UniProtKB-SubCell"/>
</dbReference>
<dbReference type="InterPro" id="IPR050314">
    <property type="entry name" value="Glycosyl_Hydrlase_18"/>
</dbReference>
<feature type="chain" id="PRO_5009447063" description="chitinase" evidence="13">
    <location>
        <begin position="22"/>
        <end position="562"/>
    </location>
</feature>
<dbReference type="Pfam" id="PF00704">
    <property type="entry name" value="Glyco_hydro_18"/>
    <property type="match status" value="1"/>
</dbReference>